<dbReference type="Gene3D" id="1.20.1070.10">
    <property type="entry name" value="Rhodopsin 7-helix transmembrane proteins"/>
    <property type="match status" value="1"/>
</dbReference>
<keyword evidence="6" id="KW-0297">G-protein coupled receptor</keyword>
<dbReference type="InterPro" id="IPR017452">
    <property type="entry name" value="GPCR_Rhodpsn_7TM"/>
</dbReference>
<evidence type="ECO:0000256" key="4">
    <source>
        <dbReference type="ARBA" id="ARBA00022692"/>
    </source>
</evidence>
<keyword evidence="7 10" id="KW-0472">Membrane</keyword>
<dbReference type="PROSITE" id="PS50262">
    <property type="entry name" value="G_PROTEIN_RECEP_F1_2"/>
    <property type="match status" value="1"/>
</dbReference>
<dbReference type="PANTHER" id="PTHR26453">
    <property type="entry name" value="OLFACTORY RECEPTOR"/>
    <property type="match status" value="1"/>
</dbReference>
<keyword evidence="8 12" id="KW-0675">Receptor</keyword>
<keyword evidence="5 10" id="KW-1133">Transmembrane helix</keyword>
<sequence>MSFDHSVTIGRPLHYTLIMNQHVCILLVTIMWLSGISYTIVEDTLMSQLPLCGINEQDQFFCEIPVLFSYFYGPGIAMYLHPSSISWDKSKFMTLFYGVVTPTLNPFIYALRNKDVKEVLGNW</sequence>
<protein>
    <submittedName>
        <fullName evidence="12">Olfactory receptor 2G2</fullName>
    </submittedName>
</protein>
<name>A0AA41N2F5_SCICA</name>
<evidence type="ECO:0000259" key="11">
    <source>
        <dbReference type="PROSITE" id="PS50262"/>
    </source>
</evidence>
<feature type="transmembrane region" description="Helical" evidence="10">
    <location>
        <begin position="20"/>
        <end position="40"/>
    </location>
</feature>
<keyword evidence="3" id="KW-1003">Cell membrane</keyword>
<evidence type="ECO:0000256" key="5">
    <source>
        <dbReference type="ARBA" id="ARBA00022989"/>
    </source>
</evidence>
<keyword evidence="4 10" id="KW-0812">Transmembrane</keyword>
<evidence type="ECO:0000256" key="6">
    <source>
        <dbReference type="ARBA" id="ARBA00023040"/>
    </source>
</evidence>
<feature type="transmembrane region" description="Helical" evidence="10">
    <location>
        <begin position="60"/>
        <end position="80"/>
    </location>
</feature>
<comment type="similarity">
    <text evidence="2">Belongs to the G-protein coupled receptor 1 family.</text>
</comment>
<evidence type="ECO:0000256" key="3">
    <source>
        <dbReference type="ARBA" id="ARBA00022475"/>
    </source>
</evidence>
<proteinExistence type="inferred from homology"/>
<evidence type="ECO:0000313" key="12">
    <source>
        <dbReference type="EMBL" id="MBZ3882485.1"/>
    </source>
</evidence>
<organism evidence="12 13">
    <name type="scientific">Sciurus carolinensis</name>
    <name type="common">Eastern gray squirrel</name>
    <dbReference type="NCBI Taxonomy" id="30640"/>
    <lineage>
        <taxon>Eukaryota</taxon>
        <taxon>Metazoa</taxon>
        <taxon>Chordata</taxon>
        <taxon>Craniata</taxon>
        <taxon>Vertebrata</taxon>
        <taxon>Euteleostomi</taxon>
        <taxon>Mammalia</taxon>
        <taxon>Eutheria</taxon>
        <taxon>Euarchontoglires</taxon>
        <taxon>Glires</taxon>
        <taxon>Rodentia</taxon>
        <taxon>Sciuromorpha</taxon>
        <taxon>Sciuridae</taxon>
        <taxon>Sciurinae</taxon>
        <taxon>Sciurini</taxon>
        <taxon>Sciurus</taxon>
    </lineage>
</organism>
<feature type="transmembrane region" description="Helical" evidence="10">
    <location>
        <begin position="92"/>
        <end position="111"/>
    </location>
</feature>
<accession>A0AA41N2F5</accession>
<dbReference type="FunFam" id="1.10.1220.70:FF:000001">
    <property type="entry name" value="Olfactory receptor"/>
    <property type="match status" value="1"/>
</dbReference>
<evidence type="ECO:0000256" key="8">
    <source>
        <dbReference type="ARBA" id="ARBA00023170"/>
    </source>
</evidence>
<comment type="subcellular location">
    <subcellularLocation>
        <location evidence="1">Cell membrane</location>
        <topology evidence="1">Multi-pass membrane protein</topology>
    </subcellularLocation>
</comment>
<dbReference type="GO" id="GO:0004930">
    <property type="term" value="F:G protein-coupled receptor activity"/>
    <property type="evidence" value="ECO:0007669"/>
    <property type="project" value="UniProtKB-KW"/>
</dbReference>
<dbReference type="EMBL" id="JAATJV010382037">
    <property type="protein sequence ID" value="MBZ3882485.1"/>
    <property type="molecule type" value="Genomic_DNA"/>
</dbReference>
<dbReference type="Proteomes" id="UP001166674">
    <property type="component" value="Unassembled WGS sequence"/>
</dbReference>
<evidence type="ECO:0000256" key="7">
    <source>
        <dbReference type="ARBA" id="ARBA00023136"/>
    </source>
</evidence>
<reference evidence="12" key="1">
    <citation type="submission" date="2020-03" db="EMBL/GenBank/DDBJ databases">
        <title>Studies in the Genomics of Life Span.</title>
        <authorList>
            <person name="Glass D."/>
        </authorList>
    </citation>
    <scope>NUCLEOTIDE SEQUENCE</scope>
    <source>
        <strain evidence="12">SUZIE</strain>
        <tissue evidence="12">Muscle</tissue>
    </source>
</reference>
<evidence type="ECO:0000313" key="13">
    <source>
        <dbReference type="Proteomes" id="UP001166674"/>
    </source>
</evidence>
<keyword evidence="9" id="KW-0807">Transducer</keyword>
<dbReference type="GO" id="GO:0005886">
    <property type="term" value="C:plasma membrane"/>
    <property type="evidence" value="ECO:0007669"/>
    <property type="project" value="UniProtKB-SubCell"/>
</dbReference>
<evidence type="ECO:0000256" key="9">
    <source>
        <dbReference type="ARBA" id="ARBA00023224"/>
    </source>
</evidence>
<dbReference type="SUPFAM" id="SSF81321">
    <property type="entry name" value="Family A G protein-coupled receptor-like"/>
    <property type="match status" value="1"/>
</dbReference>
<evidence type="ECO:0000256" key="10">
    <source>
        <dbReference type="SAM" id="Phobius"/>
    </source>
</evidence>
<feature type="domain" description="G-protein coupled receptors family 1 profile" evidence="11">
    <location>
        <begin position="1"/>
        <end position="123"/>
    </location>
</feature>
<dbReference type="AlphaFoldDB" id="A0AA41N2F5"/>
<evidence type="ECO:0000256" key="1">
    <source>
        <dbReference type="ARBA" id="ARBA00004651"/>
    </source>
</evidence>
<dbReference type="Gene3D" id="1.10.1220.70">
    <property type="match status" value="1"/>
</dbReference>
<keyword evidence="13" id="KW-1185">Reference proteome</keyword>
<comment type="caution">
    <text evidence="12">The sequence shown here is derived from an EMBL/GenBank/DDBJ whole genome shotgun (WGS) entry which is preliminary data.</text>
</comment>
<gene>
    <name evidence="12" type="ORF">SUZIE_168190</name>
</gene>
<evidence type="ECO:0000256" key="2">
    <source>
        <dbReference type="ARBA" id="ARBA00010663"/>
    </source>
</evidence>